<sequence length="339" mass="39246">MEAKSKLEMAIFYTATDIPDNLPRLTQADRLMLLGSCFAANMGSRLQDAKFHCEVNPYGVLYNPYSISAALREMLSGKEYAQEDLFRYRGLWHSAMHHGMFSAEKAEDVLEGINRCLKNARGVLKNGPDCLLITFGTAWVYEEKATGRVVGNCHKLPEREFVRRKLSVEEIVSDYTSLLSEMWMGNPNLKILFTVSPIRHVRDGMHANQLSKATLLLAIDALQKTFVENVFYFPAYELLLDELRDYRFYAEDMVHPSEVAVRYIWERFSRACFTTEALQIMEESENIRKSLSHKPFYPSSDEYKRFLGQIVLKIDQLNGKYPYLDFQNEREICHTRLKA</sequence>
<dbReference type="Gene3D" id="3.40.50.1110">
    <property type="entry name" value="SGNH hydrolase"/>
    <property type="match status" value="1"/>
</dbReference>
<dbReference type="InterPro" id="IPR014982">
    <property type="entry name" value="GSCFA"/>
</dbReference>
<dbReference type="SUPFAM" id="SSF52266">
    <property type="entry name" value="SGNH hydrolase"/>
    <property type="match status" value="1"/>
</dbReference>
<protein>
    <submittedName>
        <fullName evidence="2">GSCFA domain protein</fullName>
    </submittedName>
</protein>
<dbReference type="EMBL" id="CAACYH010000004">
    <property type="protein sequence ID" value="VFB12887.1"/>
    <property type="molecule type" value="Genomic_DNA"/>
</dbReference>
<dbReference type="InterPro" id="IPR036514">
    <property type="entry name" value="SGNH_hydro_sf"/>
</dbReference>
<organism evidence="2 3">
    <name type="scientific">Prevotella heparinolytica</name>
    <dbReference type="NCBI Taxonomy" id="28113"/>
    <lineage>
        <taxon>Bacteria</taxon>
        <taxon>Pseudomonadati</taxon>
        <taxon>Bacteroidota</taxon>
        <taxon>Bacteroidia</taxon>
        <taxon>Bacteroidales</taxon>
        <taxon>Bacteroidaceae</taxon>
        <taxon>Bacteroides</taxon>
    </lineage>
</organism>
<gene>
    <name evidence="2" type="ORF">NCTC7812_00398</name>
</gene>
<accession>A0A449I0K9</accession>
<evidence type="ECO:0000259" key="1">
    <source>
        <dbReference type="Pfam" id="PF08885"/>
    </source>
</evidence>
<reference evidence="2 3" key="1">
    <citation type="submission" date="2019-02" db="EMBL/GenBank/DDBJ databases">
        <authorList>
            <consortium name="Pathogen Informatics"/>
        </authorList>
    </citation>
    <scope>NUCLEOTIDE SEQUENCE [LARGE SCALE GENOMIC DNA]</scope>
    <source>
        <strain evidence="2 3">3012STDY7078512</strain>
    </source>
</reference>
<feature type="domain" description="GSCFA" evidence="1">
    <location>
        <begin position="30"/>
        <end position="268"/>
    </location>
</feature>
<name>A0A449I0K9_9BACE</name>
<proteinExistence type="predicted"/>
<dbReference type="GO" id="GO:0016788">
    <property type="term" value="F:hydrolase activity, acting on ester bonds"/>
    <property type="evidence" value="ECO:0007669"/>
    <property type="project" value="UniProtKB-ARBA"/>
</dbReference>
<dbReference type="Proteomes" id="UP000396835">
    <property type="component" value="Unassembled WGS sequence"/>
</dbReference>
<dbReference type="AlphaFoldDB" id="A0A449I0K9"/>
<evidence type="ECO:0000313" key="3">
    <source>
        <dbReference type="Proteomes" id="UP000396835"/>
    </source>
</evidence>
<evidence type="ECO:0000313" key="2">
    <source>
        <dbReference type="EMBL" id="VFB12887.1"/>
    </source>
</evidence>
<dbReference type="Pfam" id="PF08885">
    <property type="entry name" value="GSCFA"/>
    <property type="match status" value="1"/>
</dbReference>